<evidence type="ECO:0000313" key="1">
    <source>
        <dbReference type="EMBL" id="MBO3096707.1"/>
    </source>
</evidence>
<name>A0ABS3SLX0_9FLAO</name>
<organism evidence="1 2">
    <name type="scientific">Gelidibacter pelagius</name>
    <dbReference type="NCBI Taxonomy" id="2819985"/>
    <lineage>
        <taxon>Bacteria</taxon>
        <taxon>Pseudomonadati</taxon>
        <taxon>Bacteroidota</taxon>
        <taxon>Flavobacteriia</taxon>
        <taxon>Flavobacteriales</taxon>
        <taxon>Flavobacteriaceae</taxon>
        <taxon>Gelidibacter</taxon>
    </lineage>
</organism>
<gene>
    <name evidence="1" type="ORF">J4051_00375</name>
</gene>
<reference evidence="1 2" key="1">
    <citation type="submission" date="2021-03" db="EMBL/GenBank/DDBJ databases">
        <title>Gelidibacter sp. nov., isolated from costal sediment.</title>
        <authorList>
            <person name="Lun K.-Y."/>
        </authorList>
    </citation>
    <scope>NUCLEOTIDE SEQUENCE [LARGE SCALE GENOMIC DNA]</scope>
    <source>
        <strain evidence="1 2">DF109</strain>
    </source>
</reference>
<comment type="caution">
    <text evidence="1">The sequence shown here is derived from an EMBL/GenBank/DDBJ whole genome shotgun (WGS) entry which is preliminary data.</text>
</comment>
<sequence>MKTLYLFSTIIMMSLSASKCSDAKKMDKKAPSIIGEVYVEASNSEDLSGDSGYTLYIPMHTQEKQDIQLDSVYFRNQIVKLDRKTEGENILYVGDFKNFKKSNDDIIMSSNPLDEMANKPPRIQNRIPFEIEDSEGIVSYKYKGDIRYFKIENIQDRSTDNGPRS</sequence>
<dbReference type="EMBL" id="JAGEVG010000001">
    <property type="protein sequence ID" value="MBO3096707.1"/>
    <property type="molecule type" value="Genomic_DNA"/>
</dbReference>
<evidence type="ECO:0008006" key="3">
    <source>
        <dbReference type="Google" id="ProtNLM"/>
    </source>
</evidence>
<dbReference type="Proteomes" id="UP000681315">
    <property type="component" value="Unassembled WGS sequence"/>
</dbReference>
<protein>
    <recommendedName>
        <fullName evidence="3">Lipoprotein</fullName>
    </recommendedName>
</protein>
<evidence type="ECO:0000313" key="2">
    <source>
        <dbReference type="Proteomes" id="UP000681315"/>
    </source>
</evidence>
<accession>A0ABS3SLX0</accession>
<proteinExistence type="predicted"/>
<keyword evidence="2" id="KW-1185">Reference proteome</keyword>